<evidence type="ECO:0000313" key="2">
    <source>
        <dbReference type="EMBL" id="KAF2570141.1"/>
    </source>
</evidence>
<protein>
    <recommendedName>
        <fullName evidence="5">Transmembrane protein</fullName>
    </recommendedName>
</protein>
<reference evidence="2" key="1">
    <citation type="submission" date="2019-12" db="EMBL/GenBank/DDBJ databases">
        <title>Genome sequencing and annotation of Brassica cretica.</title>
        <authorList>
            <person name="Studholme D.J."/>
            <person name="Sarris P.F."/>
        </authorList>
    </citation>
    <scope>NUCLEOTIDE SEQUENCE</scope>
    <source>
        <strain evidence="2">PFS-102/07</strain>
        <tissue evidence="2">Leaf</tissue>
    </source>
</reference>
<dbReference type="Proteomes" id="UP000266723">
    <property type="component" value="Unassembled WGS sequence"/>
</dbReference>
<sequence length="272" mass="30289">MLQPDQPCALPISIQKALPISIQKDRIARKRSDQVEGHGLKSSVVDKTVVVNGFSGVCRPCYEVGSPGSKFLETIWRSERVVTGEGFAVIVLYGSEIVLSFYWSLAGFRSHIDGLLCGGAIYSGHGFFLVPFLLVVVACWNLVATACLLFLSSIKTKQWFRSTALLLRGGDHSRACRWLSLGTRVSACKSCWSFWRFPLVEFQDSILCLAYSCLWFLVPVVWLVVIGSVCALVLRLFCRACTLWVCGCDLCWFMVFSSLWFLWSARASLGPS</sequence>
<dbReference type="OrthoDB" id="10591496at2759"/>
<keyword evidence="1" id="KW-1133">Transmembrane helix</keyword>
<name>A0A8S9IJJ6_BRACR</name>
<reference evidence="3 4" key="3">
    <citation type="journal article" date="2020" name="BMC Genomics">
        <title>Intraspecific diversification of the crop wild relative Brassica cretica Lam. using demographic model selection.</title>
        <authorList>
            <person name="Kioukis A."/>
            <person name="Michalopoulou V.A."/>
            <person name="Briers L."/>
            <person name="Pirintsos S."/>
            <person name="Studholme D.J."/>
            <person name="Pavlidis P."/>
            <person name="Sarris P.F."/>
        </authorList>
    </citation>
    <scope>NUCLEOTIDE SEQUENCE [LARGE SCALE GENOMIC DNA]</scope>
    <source>
        <strain evidence="4">cv. PFS-1207/04</strain>
        <strain evidence="3">PFS-1207/04</strain>
    </source>
</reference>
<dbReference type="EMBL" id="QGKY02001015">
    <property type="protein sequence ID" value="KAF2570141.1"/>
    <property type="molecule type" value="Genomic_DNA"/>
</dbReference>
<evidence type="ECO:0000313" key="3">
    <source>
        <dbReference type="EMBL" id="KAF3566169.1"/>
    </source>
</evidence>
<feature type="transmembrane region" description="Helical" evidence="1">
    <location>
        <begin position="241"/>
        <end position="263"/>
    </location>
</feature>
<keyword evidence="1" id="KW-0812">Transmembrane</keyword>
<organism evidence="2">
    <name type="scientific">Brassica cretica</name>
    <name type="common">Mustard</name>
    <dbReference type="NCBI Taxonomy" id="69181"/>
    <lineage>
        <taxon>Eukaryota</taxon>
        <taxon>Viridiplantae</taxon>
        <taxon>Streptophyta</taxon>
        <taxon>Embryophyta</taxon>
        <taxon>Tracheophyta</taxon>
        <taxon>Spermatophyta</taxon>
        <taxon>Magnoliopsida</taxon>
        <taxon>eudicotyledons</taxon>
        <taxon>Gunneridae</taxon>
        <taxon>Pentapetalae</taxon>
        <taxon>rosids</taxon>
        <taxon>malvids</taxon>
        <taxon>Brassicales</taxon>
        <taxon>Brassicaceae</taxon>
        <taxon>Brassiceae</taxon>
        <taxon>Brassica</taxon>
    </lineage>
</organism>
<evidence type="ECO:0008006" key="5">
    <source>
        <dbReference type="Google" id="ProtNLM"/>
    </source>
</evidence>
<feature type="transmembrane region" description="Helical" evidence="1">
    <location>
        <begin position="215"/>
        <end position="234"/>
    </location>
</feature>
<gene>
    <name evidence="3" type="ORF">DY000_02016449</name>
    <name evidence="2" type="ORF">F2Q70_00004425</name>
</gene>
<keyword evidence="4" id="KW-1185">Reference proteome</keyword>
<comment type="caution">
    <text evidence="2">The sequence shown here is derived from an EMBL/GenBank/DDBJ whole genome shotgun (WGS) entry which is preliminary data.</text>
</comment>
<reference evidence="3" key="2">
    <citation type="submission" date="2019-12" db="EMBL/GenBank/DDBJ databases">
        <authorList>
            <person name="Studholme D.J."/>
            <person name="Sarris P."/>
        </authorList>
    </citation>
    <scope>NUCLEOTIDE SEQUENCE</scope>
    <source>
        <strain evidence="3">PFS-1207/04</strain>
        <tissue evidence="3">Leaf</tissue>
    </source>
</reference>
<accession>A0A8S9IJJ6</accession>
<evidence type="ECO:0000256" key="1">
    <source>
        <dbReference type="SAM" id="Phobius"/>
    </source>
</evidence>
<dbReference type="AlphaFoldDB" id="A0A8S9IJJ6"/>
<keyword evidence="1" id="KW-0472">Membrane</keyword>
<dbReference type="EMBL" id="QGKV02000759">
    <property type="protein sequence ID" value="KAF3566169.1"/>
    <property type="molecule type" value="Genomic_DNA"/>
</dbReference>
<feature type="transmembrane region" description="Helical" evidence="1">
    <location>
        <begin position="86"/>
        <end position="106"/>
    </location>
</feature>
<proteinExistence type="predicted"/>
<evidence type="ECO:0000313" key="4">
    <source>
        <dbReference type="Proteomes" id="UP000266723"/>
    </source>
</evidence>
<feature type="transmembrane region" description="Helical" evidence="1">
    <location>
        <begin position="126"/>
        <end position="154"/>
    </location>
</feature>